<organism evidence="2 3">
    <name type="scientific">Meloidogyne graminicola</name>
    <dbReference type="NCBI Taxonomy" id="189291"/>
    <lineage>
        <taxon>Eukaryota</taxon>
        <taxon>Metazoa</taxon>
        <taxon>Ecdysozoa</taxon>
        <taxon>Nematoda</taxon>
        <taxon>Chromadorea</taxon>
        <taxon>Rhabditida</taxon>
        <taxon>Tylenchina</taxon>
        <taxon>Tylenchomorpha</taxon>
        <taxon>Tylenchoidea</taxon>
        <taxon>Meloidogynidae</taxon>
        <taxon>Meloidogyninae</taxon>
        <taxon>Meloidogyne</taxon>
    </lineage>
</organism>
<dbReference type="AlphaFoldDB" id="A0A8S9ZXD1"/>
<dbReference type="GO" id="GO:0006897">
    <property type="term" value="P:endocytosis"/>
    <property type="evidence" value="ECO:0007669"/>
    <property type="project" value="TreeGrafter"/>
</dbReference>
<protein>
    <submittedName>
        <fullName evidence="2">Patched domain-containing protein 3</fullName>
    </submittedName>
</protein>
<evidence type="ECO:0000313" key="2">
    <source>
        <dbReference type="EMBL" id="KAF7638267.1"/>
    </source>
</evidence>
<dbReference type="InterPro" id="IPR051697">
    <property type="entry name" value="Patched_domain-protein"/>
</dbReference>
<dbReference type="EMBL" id="JABEBT010000013">
    <property type="protein sequence ID" value="KAF7638267.1"/>
    <property type="molecule type" value="Genomic_DNA"/>
</dbReference>
<accession>A0A8S9ZXD1</accession>
<dbReference type="GO" id="GO:0005886">
    <property type="term" value="C:plasma membrane"/>
    <property type="evidence" value="ECO:0007669"/>
    <property type="project" value="TreeGrafter"/>
</dbReference>
<dbReference type="PANTHER" id="PTHR10796:SF189">
    <property type="entry name" value="SSD DOMAIN-CONTAINING PROTEIN"/>
    <property type="match status" value="1"/>
</dbReference>
<keyword evidence="1" id="KW-0812">Transmembrane</keyword>
<keyword evidence="1" id="KW-0472">Membrane</keyword>
<sequence length="177" mass="20415">MIIHNYLINLFGIIGFKIGKYPLISIGIFILINILPALIGFFIGIKSRIGLDEGFLPLNSPSKLEITAQKNFFEKTEKSKEWYMALFGINNSGINGNLLELNNYKELKSFYERIFNNITINNITYSQICHPFCDINDQFFKLMEYSDSFLRTLGQIKFSYPISKILNYNINIGKVSK</sequence>
<dbReference type="GO" id="GO:0018996">
    <property type="term" value="P:molting cycle, collagen and cuticulin-based cuticle"/>
    <property type="evidence" value="ECO:0007669"/>
    <property type="project" value="TreeGrafter"/>
</dbReference>
<reference evidence="2" key="1">
    <citation type="journal article" date="2020" name="Ecol. Evol.">
        <title>Genome structure and content of the rice root-knot nematode (Meloidogyne graminicola).</title>
        <authorList>
            <person name="Phan N.T."/>
            <person name="Danchin E.G.J."/>
            <person name="Klopp C."/>
            <person name="Perfus-Barbeoch L."/>
            <person name="Kozlowski D.K."/>
            <person name="Koutsovoulos G.D."/>
            <person name="Lopez-Roques C."/>
            <person name="Bouchez O."/>
            <person name="Zahm M."/>
            <person name="Besnard G."/>
            <person name="Bellafiore S."/>
        </authorList>
    </citation>
    <scope>NUCLEOTIDE SEQUENCE</scope>
    <source>
        <strain evidence="2">VN-18</strain>
    </source>
</reference>
<keyword evidence="1" id="KW-1133">Transmembrane helix</keyword>
<feature type="transmembrane region" description="Helical" evidence="1">
    <location>
        <begin position="21"/>
        <end position="45"/>
    </location>
</feature>
<evidence type="ECO:0000256" key="1">
    <source>
        <dbReference type="SAM" id="Phobius"/>
    </source>
</evidence>
<gene>
    <name evidence="2" type="ORF">Mgra_00002241</name>
</gene>
<dbReference type="Proteomes" id="UP000605970">
    <property type="component" value="Unassembled WGS sequence"/>
</dbReference>
<proteinExistence type="predicted"/>
<comment type="caution">
    <text evidence="2">The sequence shown here is derived from an EMBL/GenBank/DDBJ whole genome shotgun (WGS) entry which is preliminary data.</text>
</comment>
<dbReference type="PANTHER" id="PTHR10796">
    <property type="entry name" value="PATCHED-RELATED"/>
    <property type="match status" value="1"/>
</dbReference>
<dbReference type="GO" id="GO:0030659">
    <property type="term" value="C:cytoplasmic vesicle membrane"/>
    <property type="evidence" value="ECO:0007669"/>
    <property type="project" value="TreeGrafter"/>
</dbReference>
<name>A0A8S9ZXD1_9BILA</name>
<keyword evidence="3" id="KW-1185">Reference proteome</keyword>
<evidence type="ECO:0000313" key="3">
    <source>
        <dbReference type="Proteomes" id="UP000605970"/>
    </source>
</evidence>